<comment type="subcellular location">
    <subcellularLocation>
        <location evidence="1">Cell membrane</location>
        <topology evidence="1">Multi-pass membrane protein</topology>
    </subcellularLocation>
</comment>
<feature type="region of interest" description="Disordered" evidence="12">
    <location>
        <begin position="88"/>
        <end position="112"/>
    </location>
</feature>
<dbReference type="FunFam" id="1.20.58.340:FF:000004">
    <property type="entry name" value="Magnesium transport protein CorA"/>
    <property type="match status" value="1"/>
</dbReference>
<evidence type="ECO:0000256" key="7">
    <source>
        <dbReference type="ARBA" id="ARBA00022989"/>
    </source>
</evidence>
<evidence type="ECO:0000256" key="13">
    <source>
        <dbReference type="SAM" id="Phobius"/>
    </source>
</evidence>
<protein>
    <submittedName>
        <fullName evidence="14">Cobalt/magnesium transport protein CorA</fullName>
    </submittedName>
</protein>
<proteinExistence type="inferred from homology"/>
<keyword evidence="6" id="KW-0460">Magnesium</keyword>
<evidence type="ECO:0000256" key="2">
    <source>
        <dbReference type="ARBA" id="ARBA00009765"/>
    </source>
</evidence>
<dbReference type="Gene3D" id="3.30.460.20">
    <property type="entry name" value="CorA soluble domain-like"/>
    <property type="match status" value="1"/>
</dbReference>
<comment type="caution">
    <text evidence="14">The sequence shown here is derived from an EMBL/GenBank/DDBJ whole genome shotgun (WGS) entry which is preliminary data.</text>
</comment>
<evidence type="ECO:0000256" key="1">
    <source>
        <dbReference type="ARBA" id="ARBA00004651"/>
    </source>
</evidence>
<feature type="transmembrane region" description="Helical" evidence="13">
    <location>
        <begin position="417"/>
        <end position="442"/>
    </location>
</feature>
<dbReference type="OrthoDB" id="9978047at2759"/>
<dbReference type="PANTHER" id="PTHR46494:SF1">
    <property type="entry name" value="CORA FAMILY METAL ION TRANSPORTER (EUROFUNG)"/>
    <property type="match status" value="1"/>
</dbReference>
<evidence type="ECO:0000256" key="6">
    <source>
        <dbReference type="ARBA" id="ARBA00022842"/>
    </source>
</evidence>
<keyword evidence="7 13" id="KW-1133">Transmembrane helix</keyword>
<dbReference type="OMA" id="TRIKREM"/>
<feature type="transmembrane region" description="Helical" evidence="13">
    <location>
        <begin position="454"/>
        <end position="474"/>
    </location>
</feature>
<dbReference type="GO" id="GO:0050897">
    <property type="term" value="F:cobalt ion binding"/>
    <property type="evidence" value="ECO:0007669"/>
    <property type="project" value="TreeGrafter"/>
</dbReference>
<keyword evidence="3" id="KW-0813">Transport</keyword>
<comment type="catalytic activity">
    <reaction evidence="10">
        <text>Mg(2+)(in) = Mg(2+)(out)</text>
        <dbReference type="Rhea" id="RHEA:29827"/>
        <dbReference type="ChEBI" id="CHEBI:18420"/>
    </reaction>
</comment>
<sequence length="478" mass="55098">MSSVSADGTASERSRLLSRRPRAHSWDTVPTSSESIEYTDDGEEDAGGGRFGMLSRRRSVNRRVLRAMIRAEHTVWVPANKRFLLPYEDDDFGDDGPRGPQPTLARSVDEQARRGSELLRGATLISYSGDKIMRQEIGSIPRLAKALDSKEMEKEMPENSAPVTRWLYASEHSDALLDFLRDQGGVHPAVIEDSRSQVQRPKADFIDGNLVLITHCPEMRRIDGTDDTFQFEQNQIVMFVLPAFNLVITMQQDSYFCTRYNPTLPSSQSHTHWASRVSRRIEENVDLLRGKGVSHLVYAVLDSIVDRYFPLLEFYGEHLEELETLMIEELDPQILRGVTRIKREMLLIRRLVWPMRDCFGKLQLLPDNFLDLEAKLYMRGLHDHMLQIVDILETYRDISMGLFDLYMGSMNNRQNEIVKILTIISTIFIPLTFITGVFGMNFDNMPELSAEHGYAYFWVAVILIIIVQFLIFFYQKWI</sequence>
<evidence type="ECO:0000256" key="3">
    <source>
        <dbReference type="ARBA" id="ARBA00022448"/>
    </source>
</evidence>
<dbReference type="SUPFAM" id="SSF143865">
    <property type="entry name" value="CorA soluble domain-like"/>
    <property type="match status" value="1"/>
</dbReference>
<dbReference type="CDD" id="cd12828">
    <property type="entry name" value="TmCorA-like_1"/>
    <property type="match status" value="1"/>
</dbReference>
<evidence type="ECO:0000256" key="9">
    <source>
        <dbReference type="ARBA" id="ARBA00023136"/>
    </source>
</evidence>
<evidence type="ECO:0000256" key="11">
    <source>
        <dbReference type="ARBA" id="ARBA00045497"/>
    </source>
</evidence>
<gene>
    <name evidence="14" type="ORF">FVE85_0766</name>
</gene>
<dbReference type="Gene3D" id="1.20.58.340">
    <property type="entry name" value="Magnesium transport protein CorA, transmembrane region"/>
    <property type="match status" value="2"/>
</dbReference>
<keyword evidence="9 13" id="KW-0472">Membrane</keyword>
<dbReference type="SUPFAM" id="SSF144083">
    <property type="entry name" value="Magnesium transport protein CorA, transmembrane region"/>
    <property type="match status" value="1"/>
</dbReference>
<feature type="compositionally biased region" description="Acidic residues" evidence="12">
    <location>
        <begin position="37"/>
        <end position="46"/>
    </location>
</feature>
<evidence type="ECO:0000256" key="12">
    <source>
        <dbReference type="SAM" id="MobiDB-lite"/>
    </source>
</evidence>
<feature type="region of interest" description="Disordered" evidence="12">
    <location>
        <begin position="1"/>
        <end position="51"/>
    </location>
</feature>
<dbReference type="InterPro" id="IPR002523">
    <property type="entry name" value="MgTranspt_CorA/ZnTranspt_ZntB"/>
</dbReference>
<dbReference type="InterPro" id="IPR045863">
    <property type="entry name" value="CorA_TM1_TM2"/>
</dbReference>
<keyword evidence="4" id="KW-1003">Cell membrane</keyword>
<evidence type="ECO:0000256" key="10">
    <source>
        <dbReference type="ARBA" id="ARBA00034269"/>
    </source>
</evidence>
<dbReference type="PANTHER" id="PTHR46494">
    <property type="entry name" value="CORA FAMILY METAL ION TRANSPORTER (EUROFUNG)"/>
    <property type="match status" value="1"/>
</dbReference>
<evidence type="ECO:0000313" key="15">
    <source>
        <dbReference type="Proteomes" id="UP000324585"/>
    </source>
</evidence>
<comment type="function">
    <text evidence="11">Mediates influx of magnesium ions. Alternates between open and closed states. Activated by low cytoplasmic Mg(2+) levels. Inactive when cytoplasmic Mg(2+) levels are high.</text>
</comment>
<dbReference type="GO" id="GO:0015095">
    <property type="term" value="F:magnesium ion transmembrane transporter activity"/>
    <property type="evidence" value="ECO:0007669"/>
    <property type="project" value="TreeGrafter"/>
</dbReference>
<dbReference type="GO" id="GO:0015087">
    <property type="term" value="F:cobalt ion transmembrane transporter activity"/>
    <property type="evidence" value="ECO:0007669"/>
    <property type="project" value="TreeGrafter"/>
</dbReference>
<dbReference type="Pfam" id="PF01544">
    <property type="entry name" value="CorA"/>
    <property type="match status" value="1"/>
</dbReference>
<dbReference type="AlphaFoldDB" id="A0A5J4Z2X1"/>
<dbReference type="EMBL" id="VRMN01000002">
    <property type="protein sequence ID" value="KAA8497037.1"/>
    <property type="molecule type" value="Genomic_DNA"/>
</dbReference>
<reference evidence="15" key="1">
    <citation type="journal article" date="2019" name="Nat. Commun.">
        <title>Expansion of phycobilisome linker gene families in mesophilic red algae.</title>
        <authorList>
            <person name="Lee J."/>
            <person name="Kim D."/>
            <person name="Bhattacharya D."/>
            <person name="Yoon H.S."/>
        </authorList>
    </citation>
    <scope>NUCLEOTIDE SEQUENCE [LARGE SCALE GENOMIC DNA]</scope>
    <source>
        <strain evidence="15">CCMP 1328</strain>
    </source>
</reference>
<evidence type="ECO:0000256" key="8">
    <source>
        <dbReference type="ARBA" id="ARBA00023065"/>
    </source>
</evidence>
<dbReference type="GO" id="GO:0005886">
    <property type="term" value="C:plasma membrane"/>
    <property type="evidence" value="ECO:0007669"/>
    <property type="project" value="UniProtKB-SubCell"/>
</dbReference>
<evidence type="ECO:0000313" key="14">
    <source>
        <dbReference type="EMBL" id="KAA8497037.1"/>
    </source>
</evidence>
<organism evidence="14 15">
    <name type="scientific">Porphyridium purpureum</name>
    <name type="common">Red alga</name>
    <name type="synonym">Porphyridium cruentum</name>
    <dbReference type="NCBI Taxonomy" id="35688"/>
    <lineage>
        <taxon>Eukaryota</taxon>
        <taxon>Rhodophyta</taxon>
        <taxon>Bangiophyceae</taxon>
        <taxon>Porphyridiales</taxon>
        <taxon>Porphyridiaceae</taxon>
        <taxon>Porphyridium</taxon>
    </lineage>
</organism>
<name>A0A5J4Z2X1_PORPP</name>
<dbReference type="GO" id="GO:0000287">
    <property type="term" value="F:magnesium ion binding"/>
    <property type="evidence" value="ECO:0007669"/>
    <property type="project" value="TreeGrafter"/>
</dbReference>
<keyword evidence="5 13" id="KW-0812">Transmembrane</keyword>
<evidence type="ECO:0000256" key="4">
    <source>
        <dbReference type="ARBA" id="ARBA00022475"/>
    </source>
</evidence>
<dbReference type="Proteomes" id="UP000324585">
    <property type="component" value="Unassembled WGS sequence"/>
</dbReference>
<evidence type="ECO:0000256" key="5">
    <source>
        <dbReference type="ARBA" id="ARBA00022692"/>
    </source>
</evidence>
<keyword evidence="15" id="KW-1185">Reference proteome</keyword>
<comment type="similarity">
    <text evidence="2">Belongs to the CorA metal ion transporter (MIT) (TC 1.A.35) family.</text>
</comment>
<accession>A0A5J4Z2X1</accession>
<dbReference type="InterPro" id="IPR045861">
    <property type="entry name" value="CorA_cytoplasmic_dom"/>
</dbReference>
<keyword evidence="8" id="KW-0406">Ion transport</keyword>